<dbReference type="Pfam" id="PF25919">
    <property type="entry name" value="BSH_CusB"/>
    <property type="match status" value="1"/>
</dbReference>
<evidence type="ECO:0000259" key="4">
    <source>
        <dbReference type="Pfam" id="PF25919"/>
    </source>
</evidence>
<dbReference type="Pfam" id="PF25954">
    <property type="entry name" value="Beta-barrel_RND_2"/>
    <property type="match status" value="1"/>
</dbReference>
<dbReference type="EMBL" id="CP030941">
    <property type="protein sequence ID" value="UUP17345.1"/>
    <property type="molecule type" value="Genomic_DNA"/>
</dbReference>
<dbReference type="NCBIfam" id="TIGR01730">
    <property type="entry name" value="RND_mfp"/>
    <property type="match status" value="1"/>
</dbReference>
<dbReference type="Gene3D" id="1.10.287.470">
    <property type="entry name" value="Helix hairpin bin"/>
    <property type="match status" value="1"/>
</dbReference>
<gene>
    <name evidence="6" type="primary">mexA_1</name>
    <name evidence="6" type="ORF">NTH_01809</name>
</gene>
<reference evidence="6 7" key="1">
    <citation type="submission" date="2018-07" db="EMBL/GenBank/DDBJ databases">
        <title>Genome sequence of Nitratireductor thuwali#1536.</title>
        <authorList>
            <person name="Michoud G."/>
            <person name="Merlino G."/>
            <person name="Sefrji F.O."/>
            <person name="Daffonchio D."/>
        </authorList>
    </citation>
    <scope>NUCLEOTIDE SEQUENCE [LARGE SCALE GENOMIC DNA]</scope>
    <source>
        <strain evidence="7">Nit1536</strain>
    </source>
</reference>
<feature type="domain" description="CusB-like barrel-sandwich hybrid" evidence="4">
    <location>
        <begin position="81"/>
        <end position="204"/>
    </location>
</feature>
<dbReference type="PANTHER" id="PTHR30469">
    <property type="entry name" value="MULTIDRUG RESISTANCE PROTEIN MDTA"/>
    <property type="match status" value="1"/>
</dbReference>
<dbReference type="Gene3D" id="2.40.420.20">
    <property type="match status" value="1"/>
</dbReference>
<dbReference type="RefSeq" id="WP_338529687.1">
    <property type="nucleotide sequence ID" value="NZ_CP030941.1"/>
</dbReference>
<evidence type="ECO:0000256" key="2">
    <source>
        <dbReference type="SAM" id="Coils"/>
    </source>
</evidence>
<keyword evidence="7" id="KW-1185">Reference proteome</keyword>
<dbReference type="Gene3D" id="2.40.50.100">
    <property type="match status" value="1"/>
</dbReference>
<evidence type="ECO:0000313" key="6">
    <source>
        <dbReference type="EMBL" id="UUP17345.1"/>
    </source>
</evidence>
<accession>A0ABY5MH59</accession>
<dbReference type="Proteomes" id="UP001342418">
    <property type="component" value="Chromosome"/>
</dbReference>
<evidence type="ECO:0000313" key="7">
    <source>
        <dbReference type="Proteomes" id="UP001342418"/>
    </source>
</evidence>
<feature type="signal peptide" evidence="3">
    <location>
        <begin position="1"/>
        <end position="22"/>
    </location>
</feature>
<keyword evidence="2" id="KW-0175">Coiled coil</keyword>
<proteinExistence type="inferred from homology"/>
<comment type="similarity">
    <text evidence="1">Belongs to the membrane fusion protein (MFP) (TC 8.A.1) family.</text>
</comment>
<name>A0ABY5MH59_9HYPH</name>
<dbReference type="SUPFAM" id="SSF111369">
    <property type="entry name" value="HlyD-like secretion proteins"/>
    <property type="match status" value="1"/>
</dbReference>
<protein>
    <submittedName>
        <fullName evidence="6">Multidrug resistance protein MexA</fullName>
    </submittedName>
</protein>
<feature type="domain" description="CusB-like beta-barrel" evidence="5">
    <location>
        <begin position="216"/>
        <end position="285"/>
    </location>
</feature>
<feature type="coiled-coil region" evidence="2">
    <location>
        <begin position="120"/>
        <end position="178"/>
    </location>
</feature>
<dbReference type="PANTHER" id="PTHR30469:SF29">
    <property type="entry name" value="BLR2860 PROTEIN"/>
    <property type="match status" value="1"/>
</dbReference>
<sequence length="379" mass="39421">MPKVKFHKIAAVLVLVATAAWVATGEFSSVGSASQEAEARRAEAPPERQVELKTVQVAAPPRLQHSRTIHVSGQTAADKRAVLAARSGGVIQELLVEKGDRVAAGDLILRLESEGKEAAVESAKQALAQREAEAEAAERLAQSGNIARLQLDSARSALASARSALEAAQAELDRVTVRAPFAGLIDSVPVEQGAAIMQGAEVATLLKLDPIVAKGEVGERDLGTVNIGDKADVRLVNGQTLEGTVRYVSREASAQTRTYAVEVAIPNAAGGIPAGMTAEIEIRAETVETVALPRSVVTLNKAGDLGVRTVDAGDEVAFHPIDIVDDTPKALYLAGIPADARVIVAGQDLVTDGEKVNAVTADESLIRDLAGSVVGKAVQ</sequence>
<feature type="chain" id="PRO_5045818344" evidence="3">
    <location>
        <begin position="23"/>
        <end position="379"/>
    </location>
</feature>
<dbReference type="InterPro" id="IPR058790">
    <property type="entry name" value="BSH_CusB"/>
</dbReference>
<keyword evidence="3" id="KW-0732">Signal</keyword>
<evidence type="ECO:0000256" key="3">
    <source>
        <dbReference type="SAM" id="SignalP"/>
    </source>
</evidence>
<dbReference type="InterPro" id="IPR058792">
    <property type="entry name" value="Beta-barrel_RND_2"/>
</dbReference>
<organism evidence="6 7">
    <name type="scientific">Nitratireductor thuwali</name>
    <dbReference type="NCBI Taxonomy" id="2267699"/>
    <lineage>
        <taxon>Bacteria</taxon>
        <taxon>Pseudomonadati</taxon>
        <taxon>Pseudomonadota</taxon>
        <taxon>Alphaproteobacteria</taxon>
        <taxon>Hyphomicrobiales</taxon>
        <taxon>Phyllobacteriaceae</taxon>
        <taxon>Nitratireductor</taxon>
    </lineage>
</organism>
<dbReference type="Gene3D" id="2.40.30.170">
    <property type="match status" value="1"/>
</dbReference>
<evidence type="ECO:0000256" key="1">
    <source>
        <dbReference type="ARBA" id="ARBA00009477"/>
    </source>
</evidence>
<dbReference type="InterPro" id="IPR006143">
    <property type="entry name" value="RND_pump_MFP"/>
</dbReference>
<evidence type="ECO:0000259" key="5">
    <source>
        <dbReference type="Pfam" id="PF25954"/>
    </source>
</evidence>